<keyword evidence="6 10" id="KW-0560">Oxidoreductase</keyword>
<feature type="domain" description="ATP-cone" evidence="12">
    <location>
        <begin position="3"/>
        <end position="96"/>
    </location>
</feature>
<dbReference type="GO" id="GO:0004748">
    <property type="term" value="F:ribonucleoside-diphosphate reductase activity, thioredoxin disulfide as acceptor"/>
    <property type="evidence" value="ECO:0007669"/>
    <property type="project" value="UniProtKB-EC"/>
</dbReference>
<dbReference type="InterPro" id="IPR008926">
    <property type="entry name" value="RNR_R1-su_N"/>
</dbReference>
<dbReference type="SUPFAM" id="SSF48168">
    <property type="entry name" value="R1 subunit of ribonucleotide reductase, N-terminal domain"/>
    <property type="match status" value="1"/>
</dbReference>
<dbReference type="SUPFAM" id="SSF51998">
    <property type="entry name" value="PFL-like glycyl radical enzymes"/>
    <property type="match status" value="1"/>
</dbReference>
<dbReference type="GO" id="GO:0005524">
    <property type="term" value="F:ATP binding"/>
    <property type="evidence" value="ECO:0007669"/>
    <property type="project" value="UniProtKB-UniRule"/>
</dbReference>
<reference evidence="13 14" key="1">
    <citation type="submission" date="2016-11" db="EMBL/GenBank/DDBJ databases">
        <authorList>
            <person name="Jaros S."/>
            <person name="Januszkiewicz K."/>
            <person name="Wedrychowicz H."/>
        </authorList>
    </citation>
    <scope>NUCLEOTIDE SEQUENCE [LARGE SCALE GENOMIC DNA]</scope>
    <source>
        <strain evidence="13 14">DSM 21986</strain>
    </source>
</reference>
<dbReference type="NCBIfam" id="TIGR02506">
    <property type="entry name" value="NrdE_NrdA"/>
    <property type="match status" value="1"/>
</dbReference>
<evidence type="ECO:0000256" key="11">
    <source>
        <dbReference type="SAM" id="MobiDB-lite"/>
    </source>
</evidence>
<evidence type="ECO:0000256" key="6">
    <source>
        <dbReference type="ARBA" id="ARBA00023002"/>
    </source>
</evidence>
<dbReference type="Pfam" id="PF02867">
    <property type="entry name" value="Ribonuc_red_lgC"/>
    <property type="match status" value="1"/>
</dbReference>
<evidence type="ECO:0000256" key="9">
    <source>
        <dbReference type="PROSITE-ProRule" id="PRU00492"/>
    </source>
</evidence>
<evidence type="ECO:0000313" key="13">
    <source>
        <dbReference type="EMBL" id="SHF86294.1"/>
    </source>
</evidence>
<evidence type="ECO:0000256" key="4">
    <source>
        <dbReference type="ARBA" id="ARBA00022741"/>
    </source>
</evidence>
<dbReference type="GO" id="GO:0009263">
    <property type="term" value="P:deoxyribonucleotide biosynthetic process"/>
    <property type="evidence" value="ECO:0007669"/>
    <property type="project" value="UniProtKB-KW"/>
</dbReference>
<dbReference type="InterPro" id="IPR000788">
    <property type="entry name" value="RNR_lg_C"/>
</dbReference>
<evidence type="ECO:0000256" key="2">
    <source>
        <dbReference type="ARBA" id="ARBA00012274"/>
    </source>
</evidence>
<dbReference type="EMBL" id="FQUS01000014">
    <property type="protein sequence ID" value="SHF86294.1"/>
    <property type="molecule type" value="Genomic_DNA"/>
</dbReference>
<dbReference type="STRING" id="1194090.SAMN05443144_11456"/>
<comment type="function">
    <text evidence="10">Provides the precursors necessary for DNA synthesis. Catalyzes the biosynthesis of deoxyribonucleotides from the corresponding ribonucleotides.</text>
</comment>
<organism evidence="13 14">
    <name type="scientific">Fodinibius roseus</name>
    <dbReference type="NCBI Taxonomy" id="1194090"/>
    <lineage>
        <taxon>Bacteria</taxon>
        <taxon>Pseudomonadati</taxon>
        <taxon>Balneolota</taxon>
        <taxon>Balneolia</taxon>
        <taxon>Balneolales</taxon>
        <taxon>Balneolaceae</taxon>
        <taxon>Fodinibius</taxon>
    </lineage>
</organism>
<keyword evidence="4 9" id="KW-0547">Nucleotide-binding</keyword>
<proteinExistence type="inferred from homology"/>
<evidence type="ECO:0000256" key="1">
    <source>
        <dbReference type="ARBA" id="ARBA00010406"/>
    </source>
</evidence>
<keyword evidence="7 10" id="KW-0215">Deoxyribonucleotide synthesis</keyword>
<dbReference type="PROSITE" id="PS51161">
    <property type="entry name" value="ATP_CONE"/>
    <property type="match status" value="1"/>
</dbReference>
<feature type="region of interest" description="Disordered" evidence="11">
    <location>
        <begin position="738"/>
        <end position="773"/>
    </location>
</feature>
<accession>A0A1M5F449</accession>
<evidence type="ECO:0000259" key="12">
    <source>
        <dbReference type="PROSITE" id="PS51161"/>
    </source>
</evidence>
<dbReference type="OrthoDB" id="9762933at2"/>
<evidence type="ECO:0000313" key="14">
    <source>
        <dbReference type="Proteomes" id="UP000184041"/>
    </source>
</evidence>
<protein>
    <recommendedName>
        <fullName evidence="2 10">Ribonucleoside-diphosphate reductase</fullName>
        <ecNumber evidence="2 10">1.17.4.1</ecNumber>
    </recommendedName>
</protein>
<dbReference type="PRINTS" id="PR01183">
    <property type="entry name" value="RIBORDTASEM1"/>
</dbReference>
<name>A0A1M5F449_9BACT</name>
<keyword evidence="14" id="KW-1185">Reference proteome</keyword>
<evidence type="ECO:0000256" key="5">
    <source>
        <dbReference type="ARBA" id="ARBA00022840"/>
    </source>
</evidence>
<dbReference type="UniPathway" id="UPA00326"/>
<dbReference type="InterPro" id="IPR005144">
    <property type="entry name" value="ATP-cone_dom"/>
</dbReference>
<keyword evidence="3" id="KW-0021">Allosteric enzyme</keyword>
<comment type="similarity">
    <text evidence="1 10">Belongs to the ribonucleoside diphosphate reductase large chain family.</text>
</comment>
<dbReference type="Gene3D" id="3.20.70.20">
    <property type="match status" value="1"/>
</dbReference>
<gene>
    <name evidence="13" type="ORF">SAMN05443144_11456</name>
</gene>
<keyword evidence="5 9" id="KW-0067">ATP-binding</keyword>
<evidence type="ECO:0000256" key="3">
    <source>
        <dbReference type="ARBA" id="ARBA00022533"/>
    </source>
</evidence>
<dbReference type="EC" id="1.17.4.1" evidence="2 10"/>
<dbReference type="Pfam" id="PF00317">
    <property type="entry name" value="Ribonuc_red_lgN"/>
    <property type="match status" value="1"/>
</dbReference>
<dbReference type="Proteomes" id="UP000184041">
    <property type="component" value="Unassembled WGS sequence"/>
</dbReference>
<evidence type="ECO:0000256" key="7">
    <source>
        <dbReference type="ARBA" id="ARBA00023116"/>
    </source>
</evidence>
<dbReference type="InterPro" id="IPR013346">
    <property type="entry name" value="NrdE_NrdA_C"/>
</dbReference>
<comment type="catalytic activity">
    <reaction evidence="8 10">
        <text>a 2'-deoxyribonucleoside 5'-diphosphate + [thioredoxin]-disulfide + H2O = a ribonucleoside 5'-diphosphate + [thioredoxin]-dithiol</text>
        <dbReference type="Rhea" id="RHEA:23252"/>
        <dbReference type="Rhea" id="RHEA-COMP:10698"/>
        <dbReference type="Rhea" id="RHEA-COMP:10700"/>
        <dbReference type="ChEBI" id="CHEBI:15377"/>
        <dbReference type="ChEBI" id="CHEBI:29950"/>
        <dbReference type="ChEBI" id="CHEBI:50058"/>
        <dbReference type="ChEBI" id="CHEBI:57930"/>
        <dbReference type="ChEBI" id="CHEBI:73316"/>
        <dbReference type="EC" id="1.17.4.1"/>
    </reaction>
</comment>
<sequence>MKRTVIKRDGTEEPFRTQKIINAIFEIIEGLEVEDDYELVFLIMKELDLKVPERVSTEELDRLVLKAIEQLIPRHPVYDTLATRQLLKLINKRIDRRLDSFRDYLEKGFEQELLHERLKDFDFELLEQSLDFERDRLLGYFGLTTMNDRYLMKNRDGEVMEKPQWFFMRVAMGIGNSNEEIIKIYNKLSKLEYLHSTPTLFNSGTVTSQYSSCYVSVIDDSLDSIMDKARETAFLAKYAGGVGTDVSRIRATGSNIASLNAPSSGAIPFIKIFDTLVNSIQQGGRRRSSQVVSMQPWHLDIDGFLDLRETTGNAYFRTPSLNTSLWMPDEMMRRIDQGEPIYLFDPGECPELVDATGDDFKKNYARRIEQAEAGELEQFRQLDSQDFFKKYLFKLAKTGHPWLIFKDEHNRHNPCPEYSVINSSNLCTEISIPNRPDSTAVCTLASVNLSKHVKEDKSDIDWEKLVDTLETMTRGLDNILDKNFYPSEAARQNTMDLRPLGIGLMGFAEALIDLDIPYDSEEAVILARKLGAFMRKIAYRTSQELAEERGAFRHYREMEEQGEGYDYPPRRNAVLLAIAPTASISIITGTTSSIDSYFSNIYSRDTLSGKHIVINRQLIEDLEEKGKWSDGMADVIKAHNGSVQYIDELDGVIDKELYKTAYEIHPRRQIDIAAAFQESIDQAVSKSLYIDEHLREDMEEIYLYAWEKKLKSTYYCFIDKVVKGEKYTEKVNKRGSRKGFGGGGAASAANGDSSDTSEPAEAGTQAELEAKARQKFGDEVVDEALEADADSCPTDPMLRRICPACE</sequence>
<dbReference type="AlphaFoldDB" id="A0A1M5F449"/>
<dbReference type="Pfam" id="PF03477">
    <property type="entry name" value="ATP-cone"/>
    <property type="match status" value="1"/>
</dbReference>
<dbReference type="GO" id="GO:0005971">
    <property type="term" value="C:ribonucleoside-diphosphate reductase complex"/>
    <property type="evidence" value="ECO:0007669"/>
    <property type="project" value="TreeGrafter"/>
</dbReference>
<dbReference type="PANTHER" id="PTHR11573:SF6">
    <property type="entry name" value="RIBONUCLEOSIDE-DIPHOSPHATE REDUCTASE LARGE SUBUNIT"/>
    <property type="match status" value="1"/>
</dbReference>
<evidence type="ECO:0000256" key="10">
    <source>
        <dbReference type="RuleBase" id="RU003410"/>
    </source>
</evidence>
<evidence type="ECO:0000256" key="8">
    <source>
        <dbReference type="ARBA" id="ARBA00047754"/>
    </source>
</evidence>
<dbReference type="InterPro" id="IPR039718">
    <property type="entry name" value="Rrm1"/>
</dbReference>
<dbReference type="InterPro" id="IPR013509">
    <property type="entry name" value="RNR_lsu_N"/>
</dbReference>
<dbReference type="RefSeq" id="WP_073065261.1">
    <property type="nucleotide sequence ID" value="NZ_FQUS01000014.1"/>
</dbReference>
<dbReference type="PANTHER" id="PTHR11573">
    <property type="entry name" value="RIBONUCLEOSIDE-DIPHOSPHATE REDUCTASE LARGE CHAIN"/>
    <property type="match status" value="1"/>
</dbReference>